<dbReference type="Proteomes" id="UP001652662">
    <property type="component" value="Chromosome 2"/>
</dbReference>
<evidence type="ECO:0000256" key="1">
    <source>
        <dbReference type="ARBA" id="ARBA00004370"/>
    </source>
</evidence>
<evidence type="ECO:0000256" key="2">
    <source>
        <dbReference type="ARBA" id="ARBA00022737"/>
    </source>
</evidence>
<keyword evidence="9" id="KW-1133">Transmembrane helix</keyword>
<feature type="disulfide bond" evidence="7">
    <location>
        <begin position="187"/>
        <end position="205"/>
    </location>
</feature>
<proteinExistence type="predicted"/>
<organism evidence="11 12">
    <name type="scientific">Equus przewalskii</name>
    <name type="common">Przewalski's horse</name>
    <name type="synonym">Equus caballus przewalskii</name>
    <dbReference type="NCBI Taxonomy" id="9798"/>
    <lineage>
        <taxon>Eukaryota</taxon>
        <taxon>Metazoa</taxon>
        <taxon>Chordata</taxon>
        <taxon>Craniata</taxon>
        <taxon>Vertebrata</taxon>
        <taxon>Euteleostomi</taxon>
        <taxon>Mammalia</taxon>
        <taxon>Eutheria</taxon>
        <taxon>Laurasiatheria</taxon>
        <taxon>Perissodactyla</taxon>
        <taxon>Equidae</taxon>
        <taxon>Equus</taxon>
    </lineage>
</organism>
<keyword evidence="2" id="KW-0677">Repeat</keyword>
<evidence type="ECO:0000256" key="5">
    <source>
        <dbReference type="ARBA" id="ARBA00023170"/>
    </source>
</evidence>
<dbReference type="Gene3D" id="2.10.50.10">
    <property type="entry name" value="Tumor Necrosis Factor Receptor, subunit A, domain 2"/>
    <property type="match status" value="2"/>
</dbReference>
<dbReference type="InterPro" id="IPR052491">
    <property type="entry name" value="TNFRSF10"/>
</dbReference>
<dbReference type="PROSITE" id="PS50050">
    <property type="entry name" value="TNFR_NGFR_2"/>
    <property type="match status" value="1"/>
</dbReference>
<evidence type="ECO:0000256" key="6">
    <source>
        <dbReference type="ARBA" id="ARBA00023180"/>
    </source>
</evidence>
<evidence type="ECO:0000256" key="4">
    <source>
        <dbReference type="ARBA" id="ARBA00023157"/>
    </source>
</evidence>
<comment type="caution">
    <text evidence="7">Lacks conserved residue(s) required for the propagation of feature annotation.</text>
</comment>
<dbReference type="Pfam" id="PF00020">
    <property type="entry name" value="TNFR_c6"/>
    <property type="match status" value="1"/>
</dbReference>
<feature type="region of interest" description="Disordered" evidence="8">
    <location>
        <begin position="292"/>
        <end position="353"/>
    </location>
</feature>
<accession>A0ABM4NKS7</accession>
<reference evidence="11" key="1">
    <citation type="submission" date="2025-05" db="UniProtKB">
        <authorList>
            <consortium name="RefSeq"/>
        </authorList>
    </citation>
    <scope>NUCLEOTIDE SEQUENCE [LARGE SCALE GENOMIC DNA]</scope>
</reference>
<dbReference type="SUPFAM" id="SSF57586">
    <property type="entry name" value="TNF receptor-like"/>
    <property type="match status" value="2"/>
</dbReference>
<keyword evidence="6" id="KW-0325">Glycoprotein</keyword>
<reference evidence="12" key="2">
    <citation type="submission" date="2025-08" db="UniProtKB">
        <authorList>
            <consortium name="RefSeq"/>
        </authorList>
    </citation>
    <scope>IDENTIFICATION</scope>
    <source>
        <tissue evidence="12">Blood</tissue>
    </source>
</reference>
<dbReference type="RefSeq" id="XP_070465507.1">
    <property type="nucleotide sequence ID" value="XM_070609406.1"/>
</dbReference>
<feature type="domain" description="TNFR-Cys" evidence="10">
    <location>
        <begin position="165"/>
        <end position="205"/>
    </location>
</feature>
<protein>
    <submittedName>
        <fullName evidence="12">Tumor necrosis factor receptor superfamily member 10A-like</fullName>
    </submittedName>
</protein>
<keyword evidence="11" id="KW-1185">Reference proteome</keyword>
<sequence>MVNPRGRYTDEFLQGDCQISASGKPSGGRNSERSLTSRGSGDPAPWPPRAPRQGARQVPGRRGAPGPLSSSSWVSCCRSQLPQPRPPSRTEFTAISCPSGKCSPWEGCVHQDPMCQKTVEIVHRAQMERVTQSFRRLPCLLTLYDLQSGEQERSKCTGTRETECRCKRGTFHGEDFPEVCQTCSSRCPDGMVEAGPCTPWSDLKCVHQGSGNPWPVIGIVAVAVAVAVLLLGLTVYLYRRRILQGCEVAANCINRVFFWRSCPPRGPEALDNAYNKTLNNRESSSTLASEQELEGQEQAEPTGVSAQSPGEAECLLGPAGAEGSQMRRRLLVPANGADPTEKAVHAADEPHGQ</sequence>
<keyword evidence="9" id="KW-0812">Transmembrane</keyword>
<dbReference type="InterPro" id="IPR001368">
    <property type="entry name" value="TNFR/NGFR_Cys_rich_reg"/>
</dbReference>
<evidence type="ECO:0000256" key="7">
    <source>
        <dbReference type="PROSITE-ProRule" id="PRU00206"/>
    </source>
</evidence>
<comment type="subcellular location">
    <subcellularLocation>
        <location evidence="1">Membrane</location>
    </subcellularLocation>
</comment>
<dbReference type="GeneID" id="139081867"/>
<dbReference type="PANTHER" id="PTHR46330">
    <property type="entry name" value="TUMOR NECROSIS FACTOR RECEPTOR SUPERFAMILY MEMBER 10B"/>
    <property type="match status" value="1"/>
</dbReference>
<evidence type="ECO:0000256" key="3">
    <source>
        <dbReference type="ARBA" id="ARBA00023136"/>
    </source>
</evidence>
<gene>
    <name evidence="12" type="primary">LOC139081867</name>
</gene>
<keyword evidence="5" id="KW-0675">Receptor</keyword>
<name>A0ABM4NKS7_EQUPR</name>
<evidence type="ECO:0000313" key="11">
    <source>
        <dbReference type="Proteomes" id="UP001652662"/>
    </source>
</evidence>
<dbReference type="PANTHER" id="PTHR46330:SF1">
    <property type="entry name" value="TUMOR NECROSIS FACTOR RECEPTOR SUPERFAMILY MEMBER 10B"/>
    <property type="match status" value="1"/>
</dbReference>
<feature type="transmembrane region" description="Helical" evidence="9">
    <location>
        <begin position="214"/>
        <end position="238"/>
    </location>
</feature>
<keyword evidence="4 7" id="KW-1015">Disulfide bond</keyword>
<evidence type="ECO:0000256" key="9">
    <source>
        <dbReference type="SAM" id="Phobius"/>
    </source>
</evidence>
<evidence type="ECO:0000313" key="12">
    <source>
        <dbReference type="RefSeq" id="XP_070465507.1"/>
    </source>
</evidence>
<evidence type="ECO:0000256" key="8">
    <source>
        <dbReference type="SAM" id="MobiDB-lite"/>
    </source>
</evidence>
<feature type="region of interest" description="Disordered" evidence="8">
    <location>
        <begin position="1"/>
        <end position="73"/>
    </location>
</feature>
<keyword evidence="3 9" id="KW-0472">Membrane</keyword>
<feature type="repeat" description="TNFR-Cys" evidence="7">
    <location>
        <begin position="165"/>
        <end position="205"/>
    </location>
</feature>
<evidence type="ECO:0000259" key="10">
    <source>
        <dbReference type="PROSITE" id="PS50050"/>
    </source>
</evidence>
<feature type="compositionally biased region" description="Basic and acidic residues" evidence="8">
    <location>
        <begin position="339"/>
        <end position="353"/>
    </location>
</feature>
<dbReference type="SMART" id="SM00208">
    <property type="entry name" value="TNFR"/>
    <property type="match status" value="1"/>
</dbReference>